<evidence type="ECO:0000313" key="2">
    <source>
        <dbReference type="EMBL" id="KAF2881244.1"/>
    </source>
</evidence>
<comment type="caution">
    <text evidence="2">The sequence shown here is derived from an EMBL/GenBank/DDBJ whole genome shotgun (WGS) entry which is preliminary data.</text>
</comment>
<evidence type="ECO:0000256" key="1">
    <source>
        <dbReference type="SAM" id="Phobius"/>
    </source>
</evidence>
<evidence type="ECO:0000313" key="3">
    <source>
        <dbReference type="Proteomes" id="UP000801492"/>
    </source>
</evidence>
<gene>
    <name evidence="2" type="ORF">ILUMI_24924</name>
</gene>
<dbReference type="InterPro" id="IPR027417">
    <property type="entry name" value="P-loop_NTPase"/>
</dbReference>
<keyword evidence="1" id="KW-1133">Transmembrane helix</keyword>
<proteinExistence type="predicted"/>
<dbReference type="CDD" id="cd00882">
    <property type="entry name" value="Ras_like_GTPase"/>
    <property type="match status" value="1"/>
</dbReference>
<keyword evidence="1" id="KW-0812">Transmembrane</keyword>
<dbReference type="EMBL" id="VTPC01090837">
    <property type="protein sequence ID" value="KAF2881244.1"/>
    <property type="molecule type" value="Genomic_DNA"/>
</dbReference>
<name>A0A8K0C6A2_IGNLU</name>
<sequence>MNLIEKIGDLLQSAQTNIHTFKTTLTNKHVIVFLGNTKSGKSTLVNYIIGTKLVAFEERKPIFKIKKANEDNEGPTIGQGSQSCTTFPNIYPLNKFGMIIIDAPGFDDNRGEAQDIINALYINQIKHAKTVKFVLVCDVNELLMDNIKGFTDLIEKIYGLFPNFENFKSSVSIVFTKDYRQYSQSDVALLLRNKLLDVDGFGTHINKQIVKYFVDNEQLIAIFRMPTYAGDVGHEIDVNIEGARVGSCALVLNEKIMKVTLSPKARLVLLSIYQKYLDSTYFENELKQMLARLEQYFEIDDYVFSSTDDELNDEKQNLRHVLNAVQNEIQKNMLNLNDIGDSLTKSLPITPSPLFVRTFTVLRMIDNNLLMEEVIKNKFISKYEESLKSIVEKVTKLSTKIDEEIKTRNRDREVFKASAIAGGVGGGAAVVGEVLFRTCSNAARLASPFGLVGLIGSVVGGIGASAAGTSYLVQKETQRKRIEARRRQDREVYDGIFEEN</sequence>
<dbReference type="Proteomes" id="UP000801492">
    <property type="component" value="Unassembled WGS sequence"/>
</dbReference>
<accession>A0A8K0C6A2</accession>
<organism evidence="2 3">
    <name type="scientific">Ignelater luminosus</name>
    <name type="common">Cucubano</name>
    <name type="synonym">Pyrophorus luminosus</name>
    <dbReference type="NCBI Taxonomy" id="2038154"/>
    <lineage>
        <taxon>Eukaryota</taxon>
        <taxon>Metazoa</taxon>
        <taxon>Ecdysozoa</taxon>
        <taxon>Arthropoda</taxon>
        <taxon>Hexapoda</taxon>
        <taxon>Insecta</taxon>
        <taxon>Pterygota</taxon>
        <taxon>Neoptera</taxon>
        <taxon>Endopterygota</taxon>
        <taxon>Coleoptera</taxon>
        <taxon>Polyphaga</taxon>
        <taxon>Elateriformia</taxon>
        <taxon>Elateroidea</taxon>
        <taxon>Elateridae</taxon>
        <taxon>Agrypninae</taxon>
        <taxon>Pyrophorini</taxon>
        <taxon>Ignelater</taxon>
    </lineage>
</organism>
<feature type="transmembrane region" description="Helical" evidence="1">
    <location>
        <begin position="449"/>
        <end position="473"/>
    </location>
</feature>
<dbReference type="OrthoDB" id="2386367at2759"/>
<protein>
    <recommendedName>
        <fullName evidence="4">G domain-containing protein</fullName>
    </recommendedName>
</protein>
<keyword evidence="1" id="KW-0472">Membrane</keyword>
<evidence type="ECO:0008006" key="4">
    <source>
        <dbReference type="Google" id="ProtNLM"/>
    </source>
</evidence>
<dbReference type="Gene3D" id="3.40.50.300">
    <property type="entry name" value="P-loop containing nucleotide triphosphate hydrolases"/>
    <property type="match status" value="1"/>
</dbReference>
<dbReference type="SUPFAM" id="SSF52540">
    <property type="entry name" value="P-loop containing nucleoside triphosphate hydrolases"/>
    <property type="match status" value="1"/>
</dbReference>
<reference evidence="2" key="1">
    <citation type="submission" date="2019-08" db="EMBL/GenBank/DDBJ databases">
        <title>The genome of the North American firefly Photinus pyralis.</title>
        <authorList>
            <consortium name="Photinus pyralis genome working group"/>
            <person name="Fallon T.R."/>
            <person name="Sander Lower S.E."/>
            <person name="Weng J.-K."/>
        </authorList>
    </citation>
    <scope>NUCLEOTIDE SEQUENCE</scope>
    <source>
        <strain evidence="2">TRF0915ILg1</strain>
        <tissue evidence="2">Whole body</tissue>
    </source>
</reference>
<dbReference type="AlphaFoldDB" id="A0A8K0C6A2"/>
<keyword evidence="3" id="KW-1185">Reference proteome</keyword>